<dbReference type="PANTHER" id="PTHR32215">
    <property type="entry name" value="CILIA- AND FLAGELLA-ASSOCIATED PROTEIN 57"/>
    <property type="match status" value="1"/>
</dbReference>
<dbReference type="Gene3D" id="2.130.10.10">
    <property type="entry name" value="YVTN repeat-like/Quinoprotein amine dehydrogenase"/>
    <property type="match status" value="2"/>
</dbReference>
<dbReference type="PROSITE" id="PS50294">
    <property type="entry name" value="WD_REPEATS_REGION"/>
    <property type="match status" value="1"/>
</dbReference>
<dbReference type="AlphaFoldDB" id="A0AAD5PN97"/>
<dbReference type="PANTHER" id="PTHR32215:SF0">
    <property type="entry name" value="CILIA- AND FLAGELLA-ASSOCIATED PROTEIN 57"/>
    <property type="match status" value="1"/>
</dbReference>
<keyword evidence="2" id="KW-0175">Coiled coil</keyword>
<evidence type="ECO:0000313" key="4">
    <source>
        <dbReference type="Proteomes" id="UP000820818"/>
    </source>
</evidence>
<protein>
    <submittedName>
        <fullName evidence="3">Uncharacterized protein</fullName>
    </submittedName>
</protein>
<proteinExistence type="predicted"/>
<dbReference type="Pfam" id="PF00400">
    <property type="entry name" value="WD40"/>
    <property type="match status" value="2"/>
</dbReference>
<dbReference type="InterPro" id="IPR001680">
    <property type="entry name" value="WD40_rpt"/>
</dbReference>
<dbReference type="EMBL" id="WJBH02000010">
    <property type="protein sequence ID" value="KAI9551683.1"/>
    <property type="molecule type" value="Genomic_DNA"/>
</dbReference>
<sequence length="1236" mass="138211">MELPTECEKPGSGGFKAYHFYPKDLKEMHLEFTASALRLLAPCTGSVALLDNHQMVYISGRVVVMYNWMNQTQTFLPPRNSSMATAAFALSPDSQVMATLEVGPKSNLVIYEMMPTRRRKAIPVHVASQHHEEAVALAFSADAKLLATLLPEQLQKEHSHAAELPTSTLNLSNTTSPAARHQSYSITVYLWRTGKTLASVSLGSPSLPAVNPQLSFNPMDVHSMVVVYGGALRFYRLTPDGIESGMKPKLSGHIITCHSWISTSRMALGTKAGQILIIEESDIVTQIPLDANDPRAGRVHHRDRVDSAKREAETGQQMISAVCPIGLNQICHLTGFNLLTVSEARDSKGTVYHTAAVLSPDEPGGASSSSTGDVTMDVGRNSSISEPTSSLFDKGRCSVSALARHGKKFVAVALRGQIWFAELSQHPSSESDPVKMENIISLAHSGEIRSLSTAVWRPYAVSVGQDRFLFLWNVAAEQIQFRKHLDEDILCATLHPMGHYVAITTSDSLQVFSVLVDRFHLVREVILAGCRKLAFNSGGNCIAVTRGSTLQLINFITFETSSPLMAHKGEINQIVWSEDGQRIYSCGADGLLCVWDSTSHEVLMQVKPNGNSLIDLAAISNGHLIVASIDGEVVEVAGDGQVVCRLRASELSATSLFYLSREQIILVGTRMGGLRAYKYPINTRSDYQEHFTQYGAITQISETTMGLDGQMLMSCCEDGSICLWRLGDESTTATQPIHSSSRKRLEESELNLECLVLRSDWEDRGKKLDNVIRQLDEVKHQTELQIKAIEQECSQKTYAAESRHHDQFDRAIDKIQELEKKLAQQLEQSHQQMMQLRLDGDNERRRLEEAHHSKLAAEYRHHHTLESTIEQLKIEHAKEMDLMEARLTEEQSQREARLREEFDATLRTSDDEKAQLKKKVAGLEAALKLATEKFESDQKSFQTRHEMQLSAEKQINLKLRGETAILKKSVNGLQKEVESLRLNCLGQQSEATRLTTCLTSVRQETKELQDELERRDNIIKAKDDKLQKLVLQMQQHDKLQIELKQQLADVKKKLLEGQTEIVKLHCKLQEAVIGSKSAQTEIEQLKRTAEQMQGKAKSQLGELQSLRQKFQCQQGRLQEILVCLDVGMSYLHDARQLKDYFAAIHDVYCDKEQFGSSSHRSSASSTTPSSSECNLLKKVESLENTIASLRHQLSETIKLSEIKQEKLRKDNNLLLSELENTKKKISTIHEKEAHVS</sequence>
<feature type="coiled-coil region" evidence="2">
    <location>
        <begin position="772"/>
        <end position="839"/>
    </location>
</feature>
<organism evidence="3 4">
    <name type="scientific">Daphnia sinensis</name>
    <dbReference type="NCBI Taxonomy" id="1820382"/>
    <lineage>
        <taxon>Eukaryota</taxon>
        <taxon>Metazoa</taxon>
        <taxon>Ecdysozoa</taxon>
        <taxon>Arthropoda</taxon>
        <taxon>Crustacea</taxon>
        <taxon>Branchiopoda</taxon>
        <taxon>Diplostraca</taxon>
        <taxon>Cladocera</taxon>
        <taxon>Anomopoda</taxon>
        <taxon>Daphniidae</taxon>
        <taxon>Daphnia</taxon>
        <taxon>Daphnia similis group</taxon>
    </lineage>
</organism>
<dbReference type="InterPro" id="IPR052993">
    <property type="entry name" value="CFA-57"/>
</dbReference>
<dbReference type="Proteomes" id="UP000820818">
    <property type="component" value="Linkage Group LG10"/>
</dbReference>
<dbReference type="SMART" id="SM00320">
    <property type="entry name" value="WD40"/>
    <property type="match status" value="5"/>
</dbReference>
<evidence type="ECO:0000256" key="1">
    <source>
        <dbReference type="PROSITE-ProRule" id="PRU00221"/>
    </source>
</evidence>
<dbReference type="PROSITE" id="PS50082">
    <property type="entry name" value="WD_REPEATS_2"/>
    <property type="match status" value="1"/>
</dbReference>
<keyword evidence="1" id="KW-0853">WD repeat</keyword>
<comment type="caution">
    <text evidence="3">The sequence shown here is derived from an EMBL/GenBank/DDBJ whole genome shotgun (WGS) entry which is preliminary data.</text>
</comment>
<reference evidence="3 4" key="1">
    <citation type="submission" date="2022-05" db="EMBL/GenBank/DDBJ databases">
        <title>A multi-omics perspective on studying reproductive biology in Daphnia sinensis.</title>
        <authorList>
            <person name="Jia J."/>
        </authorList>
    </citation>
    <scope>NUCLEOTIDE SEQUENCE [LARGE SCALE GENOMIC DNA]</scope>
    <source>
        <strain evidence="3 4">WSL</strain>
    </source>
</reference>
<dbReference type="InterPro" id="IPR015943">
    <property type="entry name" value="WD40/YVTN_repeat-like_dom_sf"/>
</dbReference>
<feature type="coiled-coil region" evidence="2">
    <location>
        <begin position="906"/>
        <end position="933"/>
    </location>
</feature>
<feature type="repeat" description="WD" evidence="1">
    <location>
        <begin position="564"/>
        <end position="605"/>
    </location>
</feature>
<accession>A0AAD5PN97</accession>
<feature type="coiled-coil region" evidence="2">
    <location>
        <begin position="1179"/>
        <end position="1224"/>
    </location>
</feature>
<feature type="coiled-coil region" evidence="2">
    <location>
        <begin position="1033"/>
        <end position="1109"/>
    </location>
</feature>
<dbReference type="SUPFAM" id="SSF50978">
    <property type="entry name" value="WD40 repeat-like"/>
    <property type="match status" value="2"/>
</dbReference>
<keyword evidence="4" id="KW-1185">Reference proteome</keyword>
<evidence type="ECO:0000256" key="2">
    <source>
        <dbReference type="SAM" id="Coils"/>
    </source>
</evidence>
<gene>
    <name evidence="3" type="ORF">GHT06_022019</name>
</gene>
<name>A0AAD5PN97_9CRUS</name>
<dbReference type="FunFam" id="2.130.10.10:FF:002923">
    <property type="entry name" value="Uncharacterized protein"/>
    <property type="match status" value="1"/>
</dbReference>
<dbReference type="InterPro" id="IPR036322">
    <property type="entry name" value="WD40_repeat_dom_sf"/>
</dbReference>
<evidence type="ECO:0000313" key="3">
    <source>
        <dbReference type="EMBL" id="KAI9551683.1"/>
    </source>
</evidence>